<dbReference type="Pfam" id="PF18105">
    <property type="entry name" value="PGM1_C"/>
    <property type="match status" value="1"/>
</dbReference>
<keyword evidence="1" id="KW-0547">Nucleotide-binding</keyword>
<keyword evidence="4" id="KW-1185">Reference proteome</keyword>
<dbReference type="AlphaFoldDB" id="A0A6G9YNA2"/>
<dbReference type="InterPro" id="IPR011761">
    <property type="entry name" value="ATP-grasp"/>
</dbReference>
<dbReference type="InterPro" id="IPR040754">
    <property type="entry name" value="PreAtp-grasp"/>
</dbReference>
<keyword evidence="1" id="KW-0067">ATP-binding</keyword>
<organism evidence="3 4">
    <name type="scientific">Nocardia arthritidis</name>
    <dbReference type="NCBI Taxonomy" id="228602"/>
    <lineage>
        <taxon>Bacteria</taxon>
        <taxon>Bacillati</taxon>
        <taxon>Actinomycetota</taxon>
        <taxon>Actinomycetes</taxon>
        <taxon>Mycobacteriales</taxon>
        <taxon>Nocardiaceae</taxon>
        <taxon>Nocardia</taxon>
    </lineage>
</organism>
<gene>
    <name evidence="3" type="ORF">F5544_33400</name>
</gene>
<dbReference type="PROSITE" id="PS50975">
    <property type="entry name" value="ATP_GRASP"/>
    <property type="match status" value="1"/>
</dbReference>
<dbReference type="GO" id="GO:0005524">
    <property type="term" value="F:ATP binding"/>
    <property type="evidence" value="ECO:0007669"/>
    <property type="project" value="UniProtKB-UniRule"/>
</dbReference>
<proteinExistence type="predicted"/>
<name>A0A6G9YNA2_9NOCA</name>
<dbReference type="InterPro" id="IPR041356">
    <property type="entry name" value="PGM1_C"/>
</dbReference>
<dbReference type="Proteomes" id="UP000503540">
    <property type="component" value="Chromosome"/>
</dbReference>
<reference evidence="3 4" key="1">
    <citation type="journal article" date="2019" name="ACS Chem. Biol.">
        <title>Identification and Mobilization of a Cryptic Antibiotic Biosynthesis Gene Locus from a Human-Pathogenic Nocardia Isolate.</title>
        <authorList>
            <person name="Herisse M."/>
            <person name="Ishida K."/>
            <person name="Porter J.L."/>
            <person name="Howden B."/>
            <person name="Hertweck C."/>
            <person name="Stinear T.P."/>
            <person name="Pidot S.J."/>
        </authorList>
    </citation>
    <scope>NUCLEOTIDE SEQUENCE [LARGE SCALE GENOMIC DNA]</scope>
    <source>
        <strain evidence="3 4">AUSMDU00012717</strain>
    </source>
</reference>
<evidence type="ECO:0000313" key="3">
    <source>
        <dbReference type="EMBL" id="QIS14516.1"/>
    </source>
</evidence>
<evidence type="ECO:0000259" key="2">
    <source>
        <dbReference type="PROSITE" id="PS50975"/>
    </source>
</evidence>
<sequence length="448" mass="48496">MSTLVISNQRTEEMVGDLEALTPEYRRYVANQAQRMIWSMRPGDILVLPIGVDEAFVDYVADIMGVASAALPVLVPPPGRLGLDVLTRDRLLEPGFVAELGALVGKLEVERVLPFHFDSAVAELTKALGLDRGTPGFAFVDQGGGEMLNSKATFRALSAGVGVSVADGAVVNSRERAEDQIWSLLAAGHCAIVKQDFHVAGYGNEIISPVPGIPAVGAHKVEQISDRATLTHYLEQTWPWYTEQGRRRVVIEHYLPNSIPIYAEVVVTDAGVEFVGHGEMRMMPVLNGLIVPAPSADLPSFPGFLEEATELCRPLHAMGYRGTVSIDAIVVPDRRILINEFNCRVGGSSHIHHIGERIVGANYFHDRVLIELRRCTFPPFRKTVALLAEHGLAYDPASRTGVLITVDDAAPVGHSGEYLVVAETLAAAEGIEAAVAALFTDIDQRVTT</sequence>
<dbReference type="GO" id="GO:0046872">
    <property type="term" value="F:metal ion binding"/>
    <property type="evidence" value="ECO:0007669"/>
    <property type="project" value="InterPro"/>
</dbReference>
<evidence type="ECO:0000256" key="1">
    <source>
        <dbReference type="PROSITE-ProRule" id="PRU00409"/>
    </source>
</evidence>
<feature type="domain" description="ATP-grasp" evidence="2">
    <location>
        <begin position="155"/>
        <end position="372"/>
    </location>
</feature>
<evidence type="ECO:0000313" key="4">
    <source>
        <dbReference type="Proteomes" id="UP000503540"/>
    </source>
</evidence>
<dbReference type="Pfam" id="PF18604">
    <property type="entry name" value="PreAtp-grasp"/>
    <property type="match status" value="1"/>
</dbReference>
<dbReference type="Gene3D" id="3.30.470.20">
    <property type="entry name" value="ATP-grasp fold, B domain"/>
    <property type="match status" value="1"/>
</dbReference>
<protein>
    <recommendedName>
        <fullName evidence="2">ATP-grasp domain-containing protein</fullName>
    </recommendedName>
</protein>
<dbReference type="RefSeq" id="WP_167476918.1">
    <property type="nucleotide sequence ID" value="NZ_CP046172.1"/>
</dbReference>
<dbReference type="EMBL" id="CP046172">
    <property type="protein sequence ID" value="QIS14516.1"/>
    <property type="molecule type" value="Genomic_DNA"/>
</dbReference>
<accession>A0A6G9YNA2</accession>
<dbReference type="SUPFAM" id="SSF56059">
    <property type="entry name" value="Glutathione synthetase ATP-binding domain-like"/>
    <property type="match status" value="1"/>
</dbReference>
<dbReference type="KEGG" id="nah:F5544_33400"/>